<proteinExistence type="predicted"/>
<reference evidence="3" key="1">
    <citation type="submission" date="2016-10" db="EMBL/GenBank/DDBJ databases">
        <title>Sequence of Gallionella enrichment culture.</title>
        <authorList>
            <person name="Poehlein A."/>
            <person name="Muehling M."/>
            <person name="Daniel R."/>
        </authorList>
    </citation>
    <scope>NUCLEOTIDE SEQUENCE</scope>
</reference>
<gene>
    <name evidence="3" type="primary">fmt_6</name>
    <name evidence="3" type="ORF">GALL_177360</name>
</gene>
<dbReference type="InterPro" id="IPR036477">
    <property type="entry name" value="Formyl_transf_N_sf"/>
</dbReference>
<dbReference type="SUPFAM" id="SSF53328">
    <property type="entry name" value="Formyltransferase"/>
    <property type="match status" value="1"/>
</dbReference>
<dbReference type="PANTHER" id="PTHR43388">
    <property type="entry name" value="HYDROGENASE MATURATION FACTOR HOXX"/>
    <property type="match status" value="1"/>
</dbReference>
<name>A0A1J5SJI0_9ZZZZ</name>
<accession>A0A1J5SJI0</accession>
<dbReference type="SUPFAM" id="SSF52096">
    <property type="entry name" value="ClpP/crotonase"/>
    <property type="match status" value="1"/>
</dbReference>
<evidence type="ECO:0000259" key="1">
    <source>
        <dbReference type="Pfam" id="PF00551"/>
    </source>
</evidence>
<dbReference type="InterPro" id="IPR011034">
    <property type="entry name" value="Formyl_transferase-like_C_sf"/>
</dbReference>
<dbReference type="InterPro" id="IPR029045">
    <property type="entry name" value="ClpP/crotonase-like_dom_sf"/>
</dbReference>
<dbReference type="PIRSF" id="PIRSF006787">
    <property type="entry name" value="Hydrgn_mat_HoxX"/>
    <property type="match status" value="1"/>
</dbReference>
<dbReference type="AlphaFoldDB" id="A0A1J5SJI0"/>
<dbReference type="Gene3D" id="3.40.50.12230">
    <property type="match status" value="1"/>
</dbReference>
<dbReference type="InterPro" id="IPR005793">
    <property type="entry name" value="Formyl_trans_C"/>
</dbReference>
<dbReference type="CDD" id="cd08701">
    <property type="entry name" value="FMT_C_HypX"/>
    <property type="match status" value="1"/>
</dbReference>
<organism evidence="3">
    <name type="scientific">mine drainage metagenome</name>
    <dbReference type="NCBI Taxonomy" id="410659"/>
    <lineage>
        <taxon>unclassified sequences</taxon>
        <taxon>metagenomes</taxon>
        <taxon>ecological metagenomes</taxon>
    </lineage>
</organism>
<dbReference type="Pfam" id="PF02911">
    <property type="entry name" value="Formyl_trans_C"/>
    <property type="match status" value="1"/>
</dbReference>
<sequence>MRILFLTHAFNSLTQRLYAELTALGHEISIEFDIADAVAEEAVALFRPELIVAPYLRRAIPASIWQNHVCLVVHPGVIGDRGPSALDWAIQEGEADWGVTVLQAEAEMDAGPVWAADTFPMRAGRKASLYRNEVTEAACRAVREAVERFASGSYRPVPPAAAGCRGRLRPLMRQDDRRIDWARDTTATVLRKLDAADGFPGVADVLFDQPCRLYDAWPEAELRGGRPGEILGRRETALLRATTDGAVWIGHVRRSDADLAVKLPAAMALAAESAVLPELPLPGWWAVTHATWQDITYSEVDGVGLLAFEFYNGAMGTHQCHRLLQAYRWACTRPTRVIVLAGGTDFWSNGIHLNLIEAAESPADESWRNINAIDDLAEAIITTGSHLTVAALRGNAGAGGAFLARAADLVWARAGVLLNPHYKNMGNLYGSEYWTYLLPPRVGEAGARAIMRNRLPLTTQAAFDQGLIDACLAVNPAGYDAEVARRAAALAAGPDFAQRLEAKRRRRARDEAAKPLTRYREEELAMMRRNFYGFDPSYHVARYHFVRKSPHSWTPRHLARHRDLRPDTAA</sequence>
<dbReference type="InterPro" id="IPR001753">
    <property type="entry name" value="Enoyl-CoA_hydra/iso"/>
</dbReference>
<dbReference type="GO" id="GO:0004479">
    <property type="term" value="F:methionyl-tRNA formyltransferase activity"/>
    <property type="evidence" value="ECO:0007669"/>
    <property type="project" value="UniProtKB-EC"/>
</dbReference>
<keyword evidence="3" id="KW-0808">Transferase</keyword>
<dbReference type="InterPro" id="IPR047180">
    <property type="entry name" value="HoxX-like"/>
</dbReference>
<dbReference type="SUPFAM" id="SSF50486">
    <property type="entry name" value="FMT C-terminal domain-like"/>
    <property type="match status" value="1"/>
</dbReference>
<evidence type="ECO:0000313" key="3">
    <source>
        <dbReference type="EMBL" id="OIR00278.1"/>
    </source>
</evidence>
<dbReference type="EMBL" id="MLJW01000097">
    <property type="protein sequence ID" value="OIR00278.1"/>
    <property type="molecule type" value="Genomic_DNA"/>
</dbReference>
<dbReference type="PANTHER" id="PTHR43388:SF1">
    <property type="entry name" value="HYDROGENASE MATURATION FACTOR HOXX"/>
    <property type="match status" value="1"/>
</dbReference>
<dbReference type="Gene3D" id="3.90.226.10">
    <property type="entry name" value="2-enoyl-CoA Hydratase, Chain A, domain 1"/>
    <property type="match status" value="1"/>
</dbReference>
<dbReference type="EC" id="2.1.2.9" evidence="3"/>
<dbReference type="CDD" id="cd06558">
    <property type="entry name" value="crotonase-like"/>
    <property type="match status" value="1"/>
</dbReference>
<protein>
    <submittedName>
        <fullName evidence="3">Methionyl-tRNA formyltransferase</fullName>
        <ecNumber evidence="3">2.1.2.9</ecNumber>
    </submittedName>
</protein>
<feature type="domain" description="Formyl transferase N-terminal" evidence="1">
    <location>
        <begin position="39"/>
        <end position="144"/>
    </location>
</feature>
<evidence type="ECO:0000259" key="2">
    <source>
        <dbReference type="Pfam" id="PF02911"/>
    </source>
</evidence>
<dbReference type="CDD" id="cd08650">
    <property type="entry name" value="FMT_core_HypX_N"/>
    <property type="match status" value="1"/>
</dbReference>
<feature type="domain" description="Formyl transferase C-terminal" evidence="2">
    <location>
        <begin position="172"/>
        <end position="255"/>
    </location>
</feature>
<dbReference type="InterPro" id="IPR002376">
    <property type="entry name" value="Formyl_transf_N"/>
</dbReference>
<dbReference type="InterPro" id="IPR009188">
    <property type="entry name" value="NiFe-hyd_mat_HypX/HoxX"/>
</dbReference>
<comment type="caution">
    <text evidence="3">The sequence shown here is derived from an EMBL/GenBank/DDBJ whole genome shotgun (WGS) entry which is preliminary data.</text>
</comment>
<dbReference type="Pfam" id="PF00378">
    <property type="entry name" value="ECH_1"/>
    <property type="match status" value="1"/>
</dbReference>
<dbReference type="Pfam" id="PF00551">
    <property type="entry name" value="Formyl_trans_N"/>
    <property type="match status" value="1"/>
</dbReference>